<evidence type="ECO:0000256" key="3">
    <source>
        <dbReference type="ARBA" id="ARBA00022989"/>
    </source>
</evidence>
<protein>
    <recommendedName>
        <fullName evidence="5">GDP-mannose transporter</fullName>
        <shortName evidence="5">GMT</shortName>
    </recommendedName>
</protein>
<dbReference type="EMBL" id="GG745331">
    <property type="protein sequence ID" value="KNE56836.1"/>
    <property type="molecule type" value="Genomic_DNA"/>
</dbReference>
<sequence length="729" mass="79248">MAARPATKWAPVPTADDDDAARATLAGPSASPAFASLTIDDSTTAAQKDMHAASPLDLAAERTYALPPTAAWLVLVNLVASVGIVLVAKRILVAFPRPMVVTFVPLLAAYLVSHILSRYQPLSARHVAKRDSLLVGGTLALALVALNVSLAINSVAVHQVALALGLPVTAALHAVLFRSNGGRRGGLAIVTVMVGVVLATAHAFRDDPWGLAAALAAAMFTALAHVVLSYVPSFDDMSPLQTVATAGPYAVGIISLLVLFVELPMMAVEAEPVLAQLAVAPWGQLALLAVVTIVSLSVGNSPVQSAHAGRVSVIDHLKTVLIVCFGASLYPAAHDWSLLFVVGLTVAVVGLSMYASAADDRSDASAVPKGLQAFHATFRYLMYFLGGVLAGSVFVVLALRHMPHLVPGLGMASAWEPVVSNINNASVADMMTHMWRALDTQVSTPFHWDRRLKQPGRLRTGERVLVMVADSRTPKPINSEPVGKQDYVTTSALVNAWWAVRHGYDYQRIRIDAPEPGFHGTWSRLKAIYDALHRFEIVVMFDGDAFVNQPDKDLQWMMDRWGFHDKASFMMADDPPGQPPENANAVNCGFWVVRNTDLAKATLRKLIMFPFSDHPEAVMWRTRWPHEQHVFTFFILPTLKKGEEFIHAPCEEANGWWEFRPCVGSVITHAWTGKDKVAQRMADLLAKENLRLLEKLTAGDYHFRYCTPWSVGKDERCTYPEDVAGLPAP</sequence>
<feature type="transmembrane region" description="Helical" evidence="5">
    <location>
        <begin position="336"/>
        <end position="357"/>
    </location>
</feature>
<dbReference type="GO" id="GO:0000139">
    <property type="term" value="C:Golgi membrane"/>
    <property type="evidence" value="ECO:0007669"/>
    <property type="project" value="UniProtKB-SubCell"/>
</dbReference>
<reference evidence="6 7" key="1">
    <citation type="submission" date="2009-11" db="EMBL/GenBank/DDBJ databases">
        <title>Annotation of Allomyces macrogynus ATCC 38327.</title>
        <authorList>
            <consortium name="The Broad Institute Genome Sequencing Platform"/>
            <person name="Russ C."/>
            <person name="Cuomo C."/>
            <person name="Burger G."/>
            <person name="Gray M.W."/>
            <person name="Holland P.W.H."/>
            <person name="King N."/>
            <person name="Lang F.B.F."/>
            <person name="Roger A.J."/>
            <person name="Ruiz-Trillo I."/>
            <person name="Young S.K."/>
            <person name="Zeng Q."/>
            <person name="Gargeya S."/>
            <person name="Fitzgerald M."/>
            <person name="Haas B."/>
            <person name="Abouelleil A."/>
            <person name="Alvarado L."/>
            <person name="Arachchi H.M."/>
            <person name="Berlin A."/>
            <person name="Chapman S.B."/>
            <person name="Gearin G."/>
            <person name="Goldberg J."/>
            <person name="Griggs A."/>
            <person name="Gujja S."/>
            <person name="Hansen M."/>
            <person name="Heiman D."/>
            <person name="Howarth C."/>
            <person name="Larimer J."/>
            <person name="Lui A."/>
            <person name="MacDonald P.J.P."/>
            <person name="McCowen C."/>
            <person name="Montmayeur A."/>
            <person name="Murphy C."/>
            <person name="Neiman D."/>
            <person name="Pearson M."/>
            <person name="Priest M."/>
            <person name="Roberts A."/>
            <person name="Saif S."/>
            <person name="Shea T."/>
            <person name="Sisk P."/>
            <person name="Stolte C."/>
            <person name="Sykes S."/>
            <person name="Wortman J."/>
            <person name="Nusbaum C."/>
            <person name="Birren B."/>
        </authorList>
    </citation>
    <scope>NUCLEOTIDE SEQUENCE [LARGE SCALE GENOMIC DNA]</scope>
    <source>
        <strain evidence="6 7">ATCC 38327</strain>
    </source>
</reference>
<dbReference type="PANTHER" id="PTHR11132">
    <property type="entry name" value="SOLUTE CARRIER FAMILY 35"/>
    <property type="match status" value="1"/>
</dbReference>
<dbReference type="eggNOG" id="KOG1441">
    <property type="taxonomic scope" value="Eukaryota"/>
</dbReference>
<dbReference type="AlphaFoldDB" id="A0A0L0S344"/>
<evidence type="ECO:0000256" key="2">
    <source>
        <dbReference type="ARBA" id="ARBA00022692"/>
    </source>
</evidence>
<comment type="subcellular location">
    <subcellularLocation>
        <location evidence="5">Golgi apparatus membrane</location>
        <topology evidence="5">Multi-pass membrane protein</topology>
    </subcellularLocation>
    <subcellularLocation>
        <location evidence="5">Cytoplasmic vesicle membrane</location>
        <topology evidence="5">Multi-pass membrane protein</topology>
    </subcellularLocation>
    <subcellularLocation>
        <location evidence="5">Endoplasmic reticulum membrane</location>
        <topology evidence="5">Multi-pass membrane protein</topology>
    </subcellularLocation>
    <subcellularLocation>
        <location evidence="1">Membrane</location>
        <topology evidence="1">Multi-pass membrane protein</topology>
    </subcellularLocation>
</comment>
<dbReference type="InterPro" id="IPR050186">
    <property type="entry name" value="TPT_transporter"/>
</dbReference>
<keyword evidence="3 5" id="KW-1133">Transmembrane helix</keyword>
<comment type="subunit">
    <text evidence="5">Homooligomer.</text>
</comment>
<feature type="transmembrane region" description="Helical" evidence="5">
    <location>
        <begin position="273"/>
        <end position="299"/>
    </location>
</feature>
<keyword evidence="5" id="KW-0256">Endoplasmic reticulum</keyword>
<proteinExistence type="inferred from homology"/>
<evidence type="ECO:0000256" key="4">
    <source>
        <dbReference type="ARBA" id="ARBA00023136"/>
    </source>
</evidence>
<feature type="transmembrane region" description="Helical" evidence="5">
    <location>
        <begin position="243"/>
        <end position="261"/>
    </location>
</feature>
<keyword evidence="5" id="KW-0968">Cytoplasmic vesicle</keyword>
<feature type="transmembrane region" description="Helical" evidence="5">
    <location>
        <begin position="311"/>
        <end position="330"/>
    </location>
</feature>
<keyword evidence="5" id="KW-0333">Golgi apparatus</keyword>
<reference evidence="7" key="2">
    <citation type="submission" date="2009-11" db="EMBL/GenBank/DDBJ databases">
        <title>The Genome Sequence of Allomyces macrogynus strain ATCC 38327.</title>
        <authorList>
            <consortium name="The Broad Institute Genome Sequencing Platform"/>
            <person name="Russ C."/>
            <person name="Cuomo C."/>
            <person name="Shea T."/>
            <person name="Young S.K."/>
            <person name="Zeng Q."/>
            <person name="Koehrsen M."/>
            <person name="Haas B."/>
            <person name="Borodovsky M."/>
            <person name="Guigo R."/>
            <person name="Alvarado L."/>
            <person name="Berlin A."/>
            <person name="Borenstein D."/>
            <person name="Chen Z."/>
            <person name="Engels R."/>
            <person name="Freedman E."/>
            <person name="Gellesch M."/>
            <person name="Goldberg J."/>
            <person name="Griggs A."/>
            <person name="Gujja S."/>
            <person name="Heiman D."/>
            <person name="Hepburn T."/>
            <person name="Howarth C."/>
            <person name="Jen D."/>
            <person name="Larson L."/>
            <person name="Lewis B."/>
            <person name="Mehta T."/>
            <person name="Park D."/>
            <person name="Pearson M."/>
            <person name="Roberts A."/>
            <person name="Saif S."/>
            <person name="Shenoy N."/>
            <person name="Sisk P."/>
            <person name="Stolte C."/>
            <person name="Sykes S."/>
            <person name="Walk T."/>
            <person name="White J."/>
            <person name="Yandava C."/>
            <person name="Burger G."/>
            <person name="Gray M.W."/>
            <person name="Holland P.W.H."/>
            <person name="King N."/>
            <person name="Lang F.B.F."/>
            <person name="Roger A.J."/>
            <person name="Ruiz-Trillo I."/>
            <person name="Lander E."/>
            <person name="Nusbaum C."/>
        </authorList>
    </citation>
    <scope>NUCLEOTIDE SEQUENCE [LARGE SCALE GENOMIC DNA]</scope>
    <source>
        <strain evidence="7">ATCC 38327</strain>
    </source>
</reference>
<evidence type="ECO:0000313" key="6">
    <source>
        <dbReference type="EMBL" id="KNE56836.1"/>
    </source>
</evidence>
<evidence type="ECO:0000313" key="7">
    <source>
        <dbReference type="Proteomes" id="UP000054350"/>
    </source>
</evidence>
<feature type="transmembrane region" description="Helical" evidence="5">
    <location>
        <begin position="94"/>
        <end position="112"/>
    </location>
</feature>
<keyword evidence="5" id="KW-0813">Transport</keyword>
<name>A0A0L0S344_ALLM3</name>
<feature type="transmembrane region" description="Helical" evidence="5">
    <location>
        <begin position="70"/>
        <end position="88"/>
    </location>
</feature>
<comment type="function">
    <text evidence="5">Involved in the import of GDP-mannose from the cytoplasm into the Golgi lumen.</text>
</comment>
<feature type="transmembrane region" description="Helical" evidence="5">
    <location>
        <begin position="378"/>
        <end position="399"/>
    </location>
</feature>
<organism evidence="6 7">
    <name type="scientific">Allomyces macrogynus (strain ATCC 38327)</name>
    <name type="common">Allomyces javanicus var. macrogynus</name>
    <dbReference type="NCBI Taxonomy" id="578462"/>
    <lineage>
        <taxon>Eukaryota</taxon>
        <taxon>Fungi</taxon>
        <taxon>Fungi incertae sedis</taxon>
        <taxon>Blastocladiomycota</taxon>
        <taxon>Blastocladiomycetes</taxon>
        <taxon>Blastocladiales</taxon>
        <taxon>Blastocladiaceae</taxon>
        <taxon>Allomyces</taxon>
    </lineage>
</organism>
<feature type="transmembrane region" description="Helical" evidence="5">
    <location>
        <begin position="158"/>
        <end position="177"/>
    </location>
</feature>
<dbReference type="GO" id="GO:0030659">
    <property type="term" value="C:cytoplasmic vesicle membrane"/>
    <property type="evidence" value="ECO:0007669"/>
    <property type="project" value="UniProtKB-SubCell"/>
</dbReference>
<gene>
    <name evidence="6" type="ORF">AMAG_02609</name>
</gene>
<comment type="similarity">
    <text evidence="5">Belongs to the TPT transporter family. SLC35D subfamily.</text>
</comment>
<comment type="caution">
    <text evidence="5">Lacks conserved residue(s) required for the propagation of feature annotation.</text>
</comment>
<keyword evidence="4 5" id="KW-0472">Membrane</keyword>
<keyword evidence="2 5" id="KW-0812">Transmembrane</keyword>
<accession>A0A0L0S344</accession>
<evidence type="ECO:0000256" key="1">
    <source>
        <dbReference type="ARBA" id="ARBA00004141"/>
    </source>
</evidence>
<dbReference type="Proteomes" id="UP000054350">
    <property type="component" value="Unassembled WGS sequence"/>
</dbReference>
<dbReference type="VEuPathDB" id="FungiDB:AMAG_02609"/>
<keyword evidence="5" id="KW-0762">Sugar transport</keyword>
<feature type="transmembrane region" description="Helical" evidence="5">
    <location>
        <begin position="186"/>
        <end position="204"/>
    </location>
</feature>
<feature type="transmembrane region" description="Helical" evidence="5">
    <location>
        <begin position="133"/>
        <end position="152"/>
    </location>
</feature>
<evidence type="ECO:0000256" key="5">
    <source>
        <dbReference type="RuleBase" id="RU367097"/>
    </source>
</evidence>
<dbReference type="OrthoDB" id="5534428at2759"/>
<feature type="transmembrane region" description="Helical" evidence="5">
    <location>
        <begin position="210"/>
        <end position="231"/>
    </location>
</feature>
<keyword evidence="7" id="KW-1185">Reference proteome</keyword>
<dbReference type="GO" id="GO:0005789">
    <property type="term" value="C:endoplasmic reticulum membrane"/>
    <property type="evidence" value="ECO:0007669"/>
    <property type="project" value="UniProtKB-SubCell"/>
</dbReference>